<keyword evidence="1" id="KW-0812">Transmembrane</keyword>
<proteinExistence type="predicted"/>
<feature type="transmembrane region" description="Helical" evidence="1">
    <location>
        <begin position="139"/>
        <end position="164"/>
    </location>
</feature>
<dbReference type="OrthoDB" id="6384283at2"/>
<feature type="transmembrane region" description="Helical" evidence="1">
    <location>
        <begin position="77"/>
        <end position="99"/>
    </location>
</feature>
<reference evidence="2 3" key="1">
    <citation type="submission" date="2016-10" db="EMBL/GenBank/DDBJ databases">
        <authorList>
            <person name="de Groot N.N."/>
        </authorList>
    </citation>
    <scope>NUCLEOTIDE SEQUENCE [LARGE SCALE GENOMIC DNA]</scope>
    <source>
        <strain evidence="2 3">DSM 22900</strain>
    </source>
</reference>
<keyword evidence="1" id="KW-0472">Membrane</keyword>
<feature type="transmembrane region" description="Helical" evidence="1">
    <location>
        <begin position="39"/>
        <end position="56"/>
    </location>
</feature>
<keyword evidence="3" id="KW-1185">Reference proteome</keyword>
<gene>
    <name evidence="2" type="ORF">SAMN05421747_10337</name>
</gene>
<organism evidence="2 3">
    <name type="scientific">Parapedobacter composti</name>
    <dbReference type="NCBI Taxonomy" id="623281"/>
    <lineage>
        <taxon>Bacteria</taxon>
        <taxon>Pseudomonadati</taxon>
        <taxon>Bacteroidota</taxon>
        <taxon>Sphingobacteriia</taxon>
        <taxon>Sphingobacteriales</taxon>
        <taxon>Sphingobacteriaceae</taxon>
        <taxon>Parapedobacter</taxon>
    </lineage>
</organism>
<dbReference type="RefSeq" id="WP_090971786.1">
    <property type="nucleotide sequence ID" value="NZ_FOLL01000003.1"/>
</dbReference>
<evidence type="ECO:0008006" key="4">
    <source>
        <dbReference type="Google" id="ProtNLM"/>
    </source>
</evidence>
<evidence type="ECO:0000256" key="1">
    <source>
        <dbReference type="SAM" id="Phobius"/>
    </source>
</evidence>
<dbReference type="Pfam" id="PF13858">
    <property type="entry name" value="DUF4199"/>
    <property type="match status" value="1"/>
</dbReference>
<sequence length="180" mass="20128">MKKTALIFGSVIGIPLSGGMIYMVDFLFYKNPDVKGNDFLGYIVLVVLLSPIFFGIRSYRNNQLGGAISFKKALGTGVLISLIASTIYLVVWLFAYYLFFYPDFIDKYTAYALRHCAPSDVEAKAQSLREFAQMYKNPLFVMLSTFMEIFPLGVIISLISAFLLKRKQGAPDVQGTGPTR</sequence>
<name>A0A1I1FMI1_9SPHI</name>
<feature type="transmembrane region" description="Helical" evidence="1">
    <location>
        <begin position="7"/>
        <end position="27"/>
    </location>
</feature>
<dbReference type="EMBL" id="FOLL01000003">
    <property type="protein sequence ID" value="SFC00196.1"/>
    <property type="molecule type" value="Genomic_DNA"/>
</dbReference>
<evidence type="ECO:0000313" key="2">
    <source>
        <dbReference type="EMBL" id="SFC00196.1"/>
    </source>
</evidence>
<protein>
    <recommendedName>
        <fullName evidence="4">DUF4199 domain-containing protein</fullName>
    </recommendedName>
</protein>
<dbReference type="AlphaFoldDB" id="A0A1I1FMI1"/>
<keyword evidence="1" id="KW-1133">Transmembrane helix</keyword>
<dbReference type="Proteomes" id="UP000199577">
    <property type="component" value="Unassembled WGS sequence"/>
</dbReference>
<dbReference type="InterPro" id="IPR025250">
    <property type="entry name" value="DUF4199"/>
</dbReference>
<accession>A0A1I1FMI1</accession>
<evidence type="ECO:0000313" key="3">
    <source>
        <dbReference type="Proteomes" id="UP000199577"/>
    </source>
</evidence>
<dbReference type="STRING" id="623281.SAMN05421747_10337"/>